<dbReference type="Pfam" id="PF22740">
    <property type="entry name" value="PapZ_C"/>
    <property type="match status" value="1"/>
</dbReference>
<dbReference type="InterPro" id="IPR053930">
    <property type="entry name" value="RapZ-like_N"/>
</dbReference>
<dbReference type="OrthoDB" id="9784461at2"/>
<sequence>MKQIVVLTGESGAGKTSALRHLEDLGFYAIDNIPLSLVEELIDLIEESSKIEKAVLVVDARSPEFEQKARELFSRLKERHPNLSIWYLTARKEKLLNRFKETRRPHPFQRFYPDKNLEELIEREKEVYEKLFSLFDRTIDTTNLTVHDLKRLIKELLLLQKPQLQVTFLSFGFKFGVPQTADNVFDVRFLPNPHFVPELKRKTGMDQEVADYIFRFPESQEALKKIKELVLFTLPQYEKEGKAYVTYAVGCTGGQHRSVAFAEILAEEVAREFPEFQIFVEHREQGVRRRVSEEGCSGRPPEELSRLPSGEPEKGRKPLQGR</sequence>
<dbReference type="InterPro" id="IPR053931">
    <property type="entry name" value="RapZ_C"/>
</dbReference>
<dbReference type="AlphaFoldDB" id="E8T3J3"/>
<reference evidence="8" key="1">
    <citation type="submission" date="2011-01" db="EMBL/GenBank/DDBJ databases">
        <title>Complete sequence of chromosome of Thermovibrio ammonificans HB-1.</title>
        <authorList>
            <consortium name="US DOE Joint Genome Institute"/>
            <person name="Lucas S."/>
            <person name="Copeland A."/>
            <person name="Lapidus A."/>
            <person name="Cheng J.-F."/>
            <person name="Goodwin L."/>
            <person name="Pitluck S."/>
            <person name="Davenport K."/>
            <person name="Detter J.C."/>
            <person name="Han C."/>
            <person name="Tapia R."/>
            <person name="Land M."/>
            <person name="Hauser L."/>
            <person name="Kyrpides N."/>
            <person name="Ivanova N."/>
            <person name="Ovchinnikova G."/>
            <person name="Vetriani C."/>
            <person name="Woyke T."/>
        </authorList>
    </citation>
    <scope>NUCLEOTIDE SEQUENCE [LARGE SCALE GENOMIC DNA]</scope>
    <source>
        <strain evidence="8">HB-1</strain>
    </source>
</reference>
<feature type="compositionally biased region" description="Basic and acidic residues" evidence="5">
    <location>
        <begin position="300"/>
        <end position="316"/>
    </location>
</feature>
<dbReference type="PIRSF" id="PIRSF005052">
    <property type="entry name" value="P-loopkin"/>
    <property type="match status" value="1"/>
</dbReference>
<keyword evidence="1 4" id="KW-0547">Nucleotide-binding</keyword>
<accession>E8T3J3</accession>
<proteinExistence type="inferred from homology"/>
<evidence type="ECO:0000256" key="4">
    <source>
        <dbReference type="HAMAP-Rule" id="MF_00636"/>
    </source>
</evidence>
<dbReference type="InterPro" id="IPR027417">
    <property type="entry name" value="P-loop_NTPase"/>
</dbReference>
<keyword evidence="3 4" id="KW-0342">GTP-binding</keyword>
<name>E8T3J3_THEA1</name>
<dbReference type="KEGG" id="tam:Theam_0151"/>
<evidence type="ECO:0000256" key="2">
    <source>
        <dbReference type="ARBA" id="ARBA00022840"/>
    </source>
</evidence>
<feature type="domain" description="RapZ-like N-terminal" evidence="6">
    <location>
        <begin position="3"/>
        <end position="157"/>
    </location>
</feature>
<dbReference type="Gene3D" id="3.40.50.300">
    <property type="entry name" value="P-loop containing nucleotide triphosphate hydrolases"/>
    <property type="match status" value="1"/>
</dbReference>
<evidence type="ECO:0000313" key="9">
    <source>
        <dbReference type="Proteomes" id="UP000006362"/>
    </source>
</evidence>
<dbReference type="Proteomes" id="UP000006362">
    <property type="component" value="Chromosome"/>
</dbReference>
<dbReference type="GO" id="GO:0005524">
    <property type="term" value="F:ATP binding"/>
    <property type="evidence" value="ECO:0007669"/>
    <property type="project" value="UniProtKB-UniRule"/>
</dbReference>
<feature type="binding site" evidence="4">
    <location>
        <begin position="59"/>
        <end position="62"/>
    </location>
    <ligand>
        <name>GTP</name>
        <dbReference type="ChEBI" id="CHEBI:37565"/>
    </ligand>
</feature>
<feature type="binding site" evidence="4">
    <location>
        <begin position="9"/>
        <end position="16"/>
    </location>
    <ligand>
        <name>ATP</name>
        <dbReference type="ChEBI" id="CHEBI:30616"/>
    </ligand>
</feature>
<dbReference type="PANTHER" id="PTHR30448:SF0">
    <property type="entry name" value="RNASE ADAPTER PROTEIN RAPZ"/>
    <property type="match status" value="1"/>
</dbReference>
<protein>
    <submittedName>
        <fullName evidence="8">Uncharacterized protein</fullName>
    </submittedName>
</protein>
<feature type="region of interest" description="Disordered" evidence="5">
    <location>
        <begin position="287"/>
        <end position="322"/>
    </location>
</feature>
<feature type="domain" description="RapZ C-terminal" evidence="7">
    <location>
        <begin position="165"/>
        <end position="285"/>
    </location>
</feature>
<dbReference type="HAMAP" id="MF_00636">
    <property type="entry name" value="RapZ_like"/>
    <property type="match status" value="1"/>
</dbReference>
<gene>
    <name evidence="8" type="ordered locus">Theam_0151</name>
</gene>
<dbReference type="SUPFAM" id="SSF52540">
    <property type="entry name" value="P-loop containing nucleoside triphosphate hydrolases"/>
    <property type="match status" value="1"/>
</dbReference>
<dbReference type="eggNOG" id="COG1660">
    <property type="taxonomic scope" value="Bacteria"/>
</dbReference>
<dbReference type="RefSeq" id="WP_013536910.1">
    <property type="nucleotide sequence ID" value="NC_014926.1"/>
</dbReference>
<evidence type="ECO:0000256" key="1">
    <source>
        <dbReference type="ARBA" id="ARBA00022741"/>
    </source>
</evidence>
<dbReference type="PANTHER" id="PTHR30448">
    <property type="entry name" value="RNASE ADAPTER PROTEIN RAPZ"/>
    <property type="match status" value="1"/>
</dbReference>
<dbReference type="InterPro" id="IPR005337">
    <property type="entry name" value="RapZ-like"/>
</dbReference>
<evidence type="ECO:0000259" key="6">
    <source>
        <dbReference type="Pfam" id="PF03668"/>
    </source>
</evidence>
<evidence type="ECO:0000256" key="3">
    <source>
        <dbReference type="ARBA" id="ARBA00023134"/>
    </source>
</evidence>
<dbReference type="EMBL" id="CP002444">
    <property type="protein sequence ID" value="ADU96124.1"/>
    <property type="molecule type" value="Genomic_DNA"/>
</dbReference>
<dbReference type="GO" id="GO:0005525">
    <property type="term" value="F:GTP binding"/>
    <property type="evidence" value="ECO:0007669"/>
    <property type="project" value="UniProtKB-UniRule"/>
</dbReference>
<evidence type="ECO:0000259" key="7">
    <source>
        <dbReference type="Pfam" id="PF22740"/>
    </source>
</evidence>
<dbReference type="STRING" id="648996.Theam_0151"/>
<evidence type="ECO:0000313" key="8">
    <source>
        <dbReference type="EMBL" id="ADU96124.1"/>
    </source>
</evidence>
<dbReference type="HOGENOM" id="CLU_059558_0_0_0"/>
<keyword evidence="2 4" id="KW-0067">ATP-binding</keyword>
<dbReference type="Pfam" id="PF03668">
    <property type="entry name" value="RapZ-like_N"/>
    <property type="match status" value="1"/>
</dbReference>
<organism evidence="8 9">
    <name type="scientific">Thermovibrio ammonificans (strain DSM 15698 / JCM 12110 / HB-1)</name>
    <dbReference type="NCBI Taxonomy" id="648996"/>
    <lineage>
        <taxon>Bacteria</taxon>
        <taxon>Pseudomonadati</taxon>
        <taxon>Aquificota</taxon>
        <taxon>Aquificia</taxon>
        <taxon>Desulfurobacteriales</taxon>
        <taxon>Desulfurobacteriaceae</taxon>
        <taxon>Thermovibrio</taxon>
    </lineage>
</organism>
<evidence type="ECO:0000256" key="5">
    <source>
        <dbReference type="SAM" id="MobiDB-lite"/>
    </source>
</evidence>
<keyword evidence="9" id="KW-1185">Reference proteome</keyword>
<dbReference type="NCBIfam" id="NF003828">
    <property type="entry name" value="PRK05416.1"/>
    <property type="match status" value="1"/>
</dbReference>